<evidence type="ECO:0000313" key="1">
    <source>
        <dbReference type="EMBL" id="KAK3364887.1"/>
    </source>
</evidence>
<dbReference type="SUPFAM" id="SSF53474">
    <property type="entry name" value="alpha/beta-Hydrolases"/>
    <property type="match status" value="1"/>
</dbReference>
<proteinExistence type="predicted"/>
<gene>
    <name evidence="1" type="ORF">B0T24DRAFT_670428</name>
</gene>
<dbReference type="AlphaFoldDB" id="A0AAE0MZ84"/>
<organism evidence="1 2">
    <name type="scientific">Lasiosphaeria ovina</name>
    <dbReference type="NCBI Taxonomy" id="92902"/>
    <lineage>
        <taxon>Eukaryota</taxon>
        <taxon>Fungi</taxon>
        <taxon>Dikarya</taxon>
        <taxon>Ascomycota</taxon>
        <taxon>Pezizomycotina</taxon>
        <taxon>Sordariomycetes</taxon>
        <taxon>Sordariomycetidae</taxon>
        <taxon>Sordariales</taxon>
        <taxon>Lasiosphaeriaceae</taxon>
        <taxon>Lasiosphaeria</taxon>
    </lineage>
</organism>
<evidence type="ECO:0008006" key="3">
    <source>
        <dbReference type="Google" id="ProtNLM"/>
    </source>
</evidence>
<keyword evidence="2" id="KW-1185">Reference proteome</keyword>
<dbReference type="InterPro" id="IPR029058">
    <property type="entry name" value="AB_hydrolase_fold"/>
</dbReference>
<reference evidence="1" key="1">
    <citation type="journal article" date="2023" name="Mol. Phylogenet. Evol.">
        <title>Genome-scale phylogeny and comparative genomics of the fungal order Sordariales.</title>
        <authorList>
            <person name="Hensen N."/>
            <person name="Bonometti L."/>
            <person name="Westerberg I."/>
            <person name="Brannstrom I.O."/>
            <person name="Guillou S."/>
            <person name="Cros-Aarteil S."/>
            <person name="Calhoun S."/>
            <person name="Haridas S."/>
            <person name="Kuo A."/>
            <person name="Mondo S."/>
            <person name="Pangilinan J."/>
            <person name="Riley R."/>
            <person name="LaButti K."/>
            <person name="Andreopoulos B."/>
            <person name="Lipzen A."/>
            <person name="Chen C."/>
            <person name="Yan M."/>
            <person name="Daum C."/>
            <person name="Ng V."/>
            <person name="Clum A."/>
            <person name="Steindorff A."/>
            <person name="Ohm R.A."/>
            <person name="Martin F."/>
            <person name="Silar P."/>
            <person name="Natvig D.O."/>
            <person name="Lalanne C."/>
            <person name="Gautier V."/>
            <person name="Ament-Velasquez S.L."/>
            <person name="Kruys A."/>
            <person name="Hutchinson M.I."/>
            <person name="Powell A.J."/>
            <person name="Barry K."/>
            <person name="Miller A.N."/>
            <person name="Grigoriev I.V."/>
            <person name="Debuchy R."/>
            <person name="Gladieux P."/>
            <person name="Hiltunen Thoren M."/>
            <person name="Johannesson H."/>
        </authorList>
    </citation>
    <scope>NUCLEOTIDE SEQUENCE</scope>
    <source>
        <strain evidence="1">CBS 958.72</strain>
    </source>
</reference>
<dbReference type="EMBL" id="JAULSN010000009">
    <property type="protein sequence ID" value="KAK3364887.1"/>
    <property type="molecule type" value="Genomic_DNA"/>
</dbReference>
<evidence type="ECO:0000313" key="2">
    <source>
        <dbReference type="Proteomes" id="UP001287356"/>
    </source>
</evidence>
<dbReference type="Proteomes" id="UP001287356">
    <property type="component" value="Unassembled WGS sequence"/>
</dbReference>
<protein>
    <recommendedName>
        <fullName evidence="3">AB hydrolase-1 domain-containing protein</fullName>
    </recommendedName>
</protein>
<reference evidence="1" key="2">
    <citation type="submission" date="2023-06" db="EMBL/GenBank/DDBJ databases">
        <authorList>
            <consortium name="Lawrence Berkeley National Laboratory"/>
            <person name="Haridas S."/>
            <person name="Hensen N."/>
            <person name="Bonometti L."/>
            <person name="Westerberg I."/>
            <person name="Brannstrom I.O."/>
            <person name="Guillou S."/>
            <person name="Cros-Aarteil S."/>
            <person name="Calhoun S."/>
            <person name="Kuo A."/>
            <person name="Mondo S."/>
            <person name="Pangilinan J."/>
            <person name="Riley R."/>
            <person name="Labutti K."/>
            <person name="Andreopoulos B."/>
            <person name="Lipzen A."/>
            <person name="Chen C."/>
            <person name="Yanf M."/>
            <person name="Daum C."/>
            <person name="Ng V."/>
            <person name="Clum A."/>
            <person name="Steindorff A."/>
            <person name="Ohm R."/>
            <person name="Martin F."/>
            <person name="Silar P."/>
            <person name="Natvig D."/>
            <person name="Lalanne C."/>
            <person name="Gautier V."/>
            <person name="Ament-Velasquez S.L."/>
            <person name="Kruys A."/>
            <person name="Hutchinson M.I."/>
            <person name="Powell A.J."/>
            <person name="Barry K."/>
            <person name="Miller A.N."/>
            <person name="Grigoriev I.V."/>
            <person name="Debuchy R."/>
            <person name="Gladieux P."/>
            <person name="Thoren M.H."/>
            <person name="Johannesson H."/>
        </authorList>
    </citation>
    <scope>NUCLEOTIDE SEQUENCE</scope>
    <source>
        <strain evidence="1">CBS 958.72</strain>
    </source>
</reference>
<accession>A0AAE0MZ84</accession>
<name>A0AAE0MZ84_9PEZI</name>
<dbReference type="Gene3D" id="3.40.50.1820">
    <property type="entry name" value="alpha/beta hydrolase"/>
    <property type="match status" value="1"/>
</dbReference>
<comment type="caution">
    <text evidence="1">The sequence shown here is derived from an EMBL/GenBank/DDBJ whole genome shotgun (WGS) entry which is preliminary data.</text>
</comment>
<sequence>MVALLRRLAPFYGMMHSFLEQTRNDIHALAIDYRGFGASTGGPLADALAPARFAMHDAGIPPDRIVVFGHSIGTVGFQLLFQSAEVAGGEGVEEAKKEEKKGELSFVAALL</sequence>